<dbReference type="PANTHER" id="PTHR35797">
    <property type="entry name" value="PROTEASE-RELATED"/>
    <property type="match status" value="1"/>
</dbReference>
<accession>A0ABV6RRH4</accession>
<feature type="transmembrane region" description="Helical" evidence="1">
    <location>
        <begin position="108"/>
        <end position="136"/>
    </location>
</feature>
<keyword evidence="1" id="KW-0472">Membrane</keyword>
<feature type="transmembrane region" description="Helical" evidence="1">
    <location>
        <begin position="299"/>
        <end position="321"/>
    </location>
</feature>
<evidence type="ECO:0000256" key="1">
    <source>
        <dbReference type="SAM" id="Phobius"/>
    </source>
</evidence>
<dbReference type="RefSeq" id="WP_386670491.1">
    <property type="nucleotide sequence ID" value="NZ_JBHLTG010000004.1"/>
</dbReference>
<dbReference type="PANTHER" id="PTHR35797:SF1">
    <property type="entry name" value="PROTEASE"/>
    <property type="match status" value="1"/>
</dbReference>
<name>A0ABV6RRH4_9GAMM</name>
<feature type="domain" description="CAAX prenyl protease 2/Lysostaphin resistance protein A-like" evidence="2">
    <location>
        <begin position="179"/>
        <end position="284"/>
    </location>
</feature>
<dbReference type="Pfam" id="PF02517">
    <property type="entry name" value="Rce1-like"/>
    <property type="match status" value="1"/>
</dbReference>
<feature type="transmembrane region" description="Helical" evidence="1">
    <location>
        <begin position="39"/>
        <end position="60"/>
    </location>
</feature>
<dbReference type="EMBL" id="JBHLTG010000004">
    <property type="protein sequence ID" value="MFC0679577.1"/>
    <property type="molecule type" value="Genomic_DNA"/>
</dbReference>
<dbReference type="InterPro" id="IPR042150">
    <property type="entry name" value="MmRce1-like"/>
</dbReference>
<organism evidence="3 4">
    <name type="scientific">Lysobacter korlensis</name>
    <dbReference type="NCBI Taxonomy" id="553636"/>
    <lineage>
        <taxon>Bacteria</taxon>
        <taxon>Pseudomonadati</taxon>
        <taxon>Pseudomonadota</taxon>
        <taxon>Gammaproteobacteria</taxon>
        <taxon>Lysobacterales</taxon>
        <taxon>Lysobacteraceae</taxon>
        <taxon>Lysobacter</taxon>
    </lineage>
</organism>
<sequence>MENTRAGEPLESALLGASPGRRGSSTSLESKYDRRITSFLGLTFGFTWLVVGAGYLLGVTSIRSPGYIALAALCMLCPALAAVIQQLVLDRESWSGLGISLKATRWSIVFWTAAVGTAIVPLYLLVTHLLAAALGFEGFGQVSVTSEQVSSALASGGERAAVLRALLENIPGWAVLVGALLVALVAAVTVNLPFMLGEELGWRGYLWQRTAHWNGYSRVLFTGTAWGLWHAPLVAMGHNYPGYPAAGIGMMVILCILLAFLFDWTRSRSRSIWSSCVLHGLINGTVGLAVVFAPGSHALFGVTGAGGFAALGLMVVAIVAFDRPYRAQLTGKARSAFPTSIPAQLVS</sequence>
<feature type="transmembrane region" description="Helical" evidence="1">
    <location>
        <begin position="276"/>
        <end position="293"/>
    </location>
</feature>
<proteinExistence type="predicted"/>
<feature type="transmembrane region" description="Helical" evidence="1">
    <location>
        <begin position="215"/>
        <end position="236"/>
    </location>
</feature>
<evidence type="ECO:0000259" key="2">
    <source>
        <dbReference type="Pfam" id="PF02517"/>
    </source>
</evidence>
<reference evidence="3 4" key="1">
    <citation type="submission" date="2024-09" db="EMBL/GenBank/DDBJ databases">
        <authorList>
            <person name="Sun Q."/>
            <person name="Mori K."/>
        </authorList>
    </citation>
    <scope>NUCLEOTIDE SEQUENCE [LARGE SCALE GENOMIC DNA]</scope>
    <source>
        <strain evidence="3 4">KCTC 23076</strain>
    </source>
</reference>
<dbReference type="Proteomes" id="UP001589896">
    <property type="component" value="Unassembled WGS sequence"/>
</dbReference>
<feature type="transmembrane region" description="Helical" evidence="1">
    <location>
        <begin position="173"/>
        <end position="194"/>
    </location>
</feature>
<evidence type="ECO:0000313" key="3">
    <source>
        <dbReference type="EMBL" id="MFC0679577.1"/>
    </source>
</evidence>
<keyword evidence="4" id="KW-1185">Reference proteome</keyword>
<dbReference type="InterPro" id="IPR003675">
    <property type="entry name" value="Rce1/LyrA-like_dom"/>
</dbReference>
<comment type="caution">
    <text evidence="3">The sequence shown here is derived from an EMBL/GenBank/DDBJ whole genome shotgun (WGS) entry which is preliminary data.</text>
</comment>
<evidence type="ECO:0000313" key="4">
    <source>
        <dbReference type="Proteomes" id="UP001589896"/>
    </source>
</evidence>
<keyword evidence="1" id="KW-0812">Transmembrane</keyword>
<feature type="transmembrane region" description="Helical" evidence="1">
    <location>
        <begin position="242"/>
        <end position="264"/>
    </location>
</feature>
<keyword evidence="1" id="KW-1133">Transmembrane helix</keyword>
<feature type="transmembrane region" description="Helical" evidence="1">
    <location>
        <begin position="66"/>
        <end position="88"/>
    </location>
</feature>
<protein>
    <submittedName>
        <fullName evidence="3">Type II CAAX prenyl endopeptidase Rce1 family protein</fullName>
    </submittedName>
</protein>
<gene>
    <name evidence="3" type="ORF">ACFFGH_17205</name>
</gene>